<protein>
    <submittedName>
        <fullName evidence="2">Sulfur compound chelating protein SoxZ</fullName>
    </submittedName>
</protein>
<proteinExistence type="predicted"/>
<keyword evidence="3" id="KW-1185">Reference proteome</keyword>
<evidence type="ECO:0000259" key="1">
    <source>
        <dbReference type="Pfam" id="PF08770"/>
    </source>
</evidence>
<evidence type="ECO:0000313" key="3">
    <source>
        <dbReference type="Proteomes" id="UP000198704"/>
    </source>
</evidence>
<feature type="domain" description="Sulphur oxidation protein SoxZ" evidence="1">
    <location>
        <begin position="13"/>
        <end position="103"/>
    </location>
</feature>
<dbReference type="AlphaFoldDB" id="A0A1G9RYB8"/>
<dbReference type="InterPro" id="IPR014880">
    <property type="entry name" value="SoxZ_dom"/>
</dbReference>
<dbReference type="InterPro" id="IPR014756">
    <property type="entry name" value="Ig_E-set"/>
</dbReference>
<gene>
    <name evidence="2" type="ORF">SAMN05216360_101422</name>
</gene>
<accession>A0A1G9RYB8</accession>
<reference evidence="3" key="1">
    <citation type="submission" date="2016-10" db="EMBL/GenBank/DDBJ databases">
        <authorList>
            <person name="Varghese N."/>
            <person name="Submissions S."/>
        </authorList>
    </citation>
    <scope>NUCLEOTIDE SEQUENCE [LARGE SCALE GENOMIC DNA]</scope>
    <source>
        <strain evidence="3">BL47</strain>
    </source>
</reference>
<organism evidence="2 3">
    <name type="scientific">Methylobacterium phyllostachyos</name>
    <dbReference type="NCBI Taxonomy" id="582672"/>
    <lineage>
        <taxon>Bacteria</taxon>
        <taxon>Pseudomonadati</taxon>
        <taxon>Pseudomonadota</taxon>
        <taxon>Alphaproteobacteria</taxon>
        <taxon>Hyphomicrobiales</taxon>
        <taxon>Methylobacteriaceae</taxon>
        <taxon>Methylobacterium</taxon>
    </lineage>
</organism>
<dbReference type="SUPFAM" id="SSF81296">
    <property type="entry name" value="E set domains"/>
    <property type="match status" value="1"/>
</dbReference>
<sequence length="109" mass="12086">MADVKPRIKLDKKEVAKGGIIEVKTLVSHTMESGQRKDKDGKTIPRKILNKFTCDLNGKTIFSADIESAVSANPYFQFKIKPEESGALTFTWVDDDGSKIQATEQIKVA</sequence>
<dbReference type="Proteomes" id="UP000198704">
    <property type="component" value="Unassembled WGS sequence"/>
</dbReference>
<dbReference type="InterPro" id="IPR030995">
    <property type="entry name" value="SoxZ"/>
</dbReference>
<dbReference type="Gene3D" id="2.60.40.10">
    <property type="entry name" value="Immunoglobulins"/>
    <property type="match status" value="1"/>
</dbReference>
<dbReference type="OrthoDB" id="9795530at2"/>
<dbReference type="InterPro" id="IPR013783">
    <property type="entry name" value="Ig-like_fold"/>
</dbReference>
<dbReference type="STRING" id="582672.SAMN05216360_101422"/>
<dbReference type="NCBIfam" id="TIGR04490">
    <property type="entry name" value="SoxZ_true"/>
    <property type="match status" value="1"/>
</dbReference>
<dbReference type="Pfam" id="PF08770">
    <property type="entry name" value="SoxZ"/>
    <property type="match status" value="1"/>
</dbReference>
<evidence type="ECO:0000313" key="2">
    <source>
        <dbReference type="EMBL" id="SDM28027.1"/>
    </source>
</evidence>
<dbReference type="EMBL" id="FNHS01000001">
    <property type="protein sequence ID" value="SDM28027.1"/>
    <property type="molecule type" value="Genomic_DNA"/>
</dbReference>
<name>A0A1G9RYB8_9HYPH</name>
<dbReference type="RefSeq" id="WP_010682137.1">
    <property type="nucleotide sequence ID" value="NZ_FNHS01000001.1"/>
</dbReference>